<keyword evidence="2 7" id="KW-0812">Transmembrane</keyword>
<feature type="compositionally biased region" description="Polar residues" evidence="6">
    <location>
        <begin position="972"/>
        <end position="987"/>
    </location>
</feature>
<feature type="coiled-coil region" evidence="5">
    <location>
        <begin position="325"/>
        <end position="352"/>
    </location>
</feature>
<feature type="compositionally biased region" description="Basic and acidic residues" evidence="6">
    <location>
        <begin position="25"/>
        <end position="34"/>
    </location>
</feature>
<keyword evidence="3 7" id="KW-1133">Transmembrane helix</keyword>
<accession>A0AAV4HSD5</accession>
<evidence type="ECO:0000256" key="1">
    <source>
        <dbReference type="ARBA" id="ARBA00004141"/>
    </source>
</evidence>
<feature type="region of interest" description="Disordered" evidence="6">
    <location>
        <begin position="1"/>
        <end position="291"/>
    </location>
</feature>
<feature type="compositionally biased region" description="Basic and acidic residues" evidence="6">
    <location>
        <begin position="1191"/>
        <end position="1209"/>
    </location>
</feature>
<evidence type="ECO:0000256" key="3">
    <source>
        <dbReference type="ARBA" id="ARBA00022989"/>
    </source>
</evidence>
<feature type="compositionally biased region" description="Basic and acidic residues" evidence="6">
    <location>
        <begin position="354"/>
        <end position="378"/>
    </location>
</feature>
<evidence type="ECO:0000313" key="8">
    <source>
        <dbReference type="EMBL" id="GFR99480.1"/>
    </source>
</evidence>
<sequence length="1573" mass="174661">MSSSSVNSSLRLTPIETPDVETEDGVSKPIERSHATSAITAKRVATDTKHEPRTNKLTHRPHMSFEKSKSRTSRVEKSGGSAKGLTKIKDEPNKDSLNRRRKVSEIPEKNKDNGEVVDEGAEDEDETDDEDDDTESNENEDSEEDEQEETEEDEDDDDKEDEEEEGENEKYQETDSGDEDSEDEDEKKKLDSDDDEDSKVLKNHRVLLTGEQNEDADKNEINMMHVDSDNDVNLKYKGKRKNSRDHLAKRSEENRAEKITGHRKNAQSGGDDVEQNQVGEITASEDRDDVEINNLARTHGESTKIPISKVVERGISSGADDAVDAQFASRQVQEKNEDADSLEKEQLEMKEDMEHIATGNKRSERIHYVTGNEDKSRVEQVACDGDNKSGRMEDFTSPTVVANGQQQNHAREDSRGSNEDPNLTERESTHLDEIAIDRLPKEETEACEVYETLKEKQNGPDTNVKTKHTEQESGSRESFKSLGITKLPPKTAYSSKPTPSITSAASSRRSSAADRAPSQETLDDVLAKETLDDSMSIRSQPDNKGESVECFQFENRKENKKLPKPAPSQEVEHGSGNQPVRNKEGGSFERENDETNLQVQKQSASSSKSLNLNYKSENQMVYQNKGLKWQDCVSNDMQDNYESSEKNETVKNTDLRTQRPDADSQVLESEQKDKFPLNISHMDTPDSRSDFPQSLTSRTKFVKTSDSNNERKRDQFNVIWNGSTTVSDDSVENSYFAMFETKVNTTLANDEVGGHNNKAIHDRPVVQNILEDFYSDSQKNTTTKSKPSSSLQFEGKSEESIPELNNTDSKQTDNNYSKNFPDKEKHDAEKDKSPPNFYGNPKNVIKGEDLDNQSFPSDFGLGEKNGGSKHETTFGNNAPKTEITAYKSLTVLSDRDEVEKTFGTATEAVVKEPQLQVIHRGNGNETLKEEPRDADIERSAIHPTNSGNTSSRSEMASRVKVNSGKVNRSPKKSSFQVKPKQPHTTFQPVEELRAIDRIRLGPYSRSIRSPRDKAASPRKFQSKSNNKNIVPTRLLTSNNGAKRNSQIHTTPRTLTAKKLSRPAAKEEQSSFTGENKIEPLKDENEHRQNMDSLASQELLQQLPGKESIPLQVLESQVPVAPEDALRQEVLELTQLEERKELVGSNTDLDKNISDKTTAQLSIHENELVNGNKNLKTPSSENSKTENAVADINHHESLEVEYTSEKEKHSVTGTTMDKSADQEEIPCEQNEKIVVKTPIVDTKPADAIETVPIHDLFSTKPSVDANNITITATLVSPGSSKSDGDEIVLEKVAVQPTVKSEKAKPVGKLKRSKASSPIVAPTTIIMEDETTNIDRSTKTRAGQVVLNSIQKKIREKSLSASLNSESSALAQGALNSPSPESSLGNSGPFKAGILRPAVKTTSISSLSVPQGIGLHSPSPEEDTFSLTSRRDSTRPSFDAMSRRSVDYRIRTTATVIQAGGEAEKSRSMLTRDESYIKSAIPYLPLSLAVTCLVLNIFLPGLGTILSGVSLLCCGQTRQPNKSDQTLNIMCANCMVGLAQLFTVTFMLVGWFWAIGWGIHMVSLSGNTPHTMFHH</sequence>
<name>A0AAV4HSD5_9GAST</name>
<feature type="compositionally biased region" description="Basic and acidic residues" evidence="6">
    <location>
        <begin position="244"/>
        <end position="260"/>
    </location>
</feature>
<feature type="compositionally biased region" description="Basic and acidic residues" evidence="6">
    <location>
        <begin position="643"/>
        <end position="662"/>
    </location>
</feature>
<organism evidence="8 9">
    <name type="scientific">Elysia marginata</name>
    <dbReference type="NCBI Taxonomy" id="1093978"/>
    <lineage>
        <taxon>Eukaryota</taxon>
        <taxon>Metazoa</taxon>
        <taxon>Spiralia</taxon>
        <taxon>Lophotrochozoa</taxon>
        <taxon>Mollusca</taxon>
        <taxon>Gastropoda</taxon>
        <taxon>Heterobranchia</taxon>
        <taxon>Euthyneura</taxon>
        <taxon>Panpulmonata</taxon>
        <taxon>Sacoglossa</taxon>
        <taxon>Placobranchoidea</taxon>
        <taxon>Plakobranchidae</taxon>
        <taxon>Elysia</taxon>
    </lineage>
</organism>
<evidence type="ECO:0000313" key="9">
    <source>
        <dbReference type="Proteomes" id="UP000762676"/>
    </source>
</evidence>
<dbReference type="GO" id="GO:0016020">
    <property type="term" value="C:membrane"/>
    <property type="evidence" value="ECO:0007669"/>
    <property type="project" value="UniProtKB-SubCell"/>
</dbReference>
<proteinExistence type="predicted"/>
<feature type="compositionally biased region" description="Basic and acidic residues" evidence="6">
    <location>
        <begin position="44"/>
        <end position="54"/>
    </location>
</feature>
<dbReference type="PANTHER" id="PTHR21676:SF6">
    <property type="entry name" value="PROTEIN STUM"/>
    <property type="match status" value="1"/>
</dbReference>
<feature type="compositionally biased region" description="Basic and acidic residues" evidence="6">
    <location>
        <begin position="990"/>
        <end position="999"/>
    </location>
</feature>
<feature type="transmembrane region" description="Helical" evidence="7">
    <location>
        <begin position="1491"/>
        <end position="1513"/>
    </location>
</feature>
<feature type="compositionally biased region" description="Low complexity" evidence="6">
    <location>
        <begin position="597"/>
        <end position="613"/>
    </location>
</feature>
<feature type="region of interest" description="Disordered" evidence="6">
    <location>
        <begin position="638"/>
        <end position="695"/>
    </location>
</feature>
<feature type="compositionally biased region" description="Basic and acidic residues" evidence="6">
    <location>
        <begin position="215"/>
        <end position="234"/>
    </location>
</feature>
<feature type="region of interest" description="Disordered" evidence="6">
    <location>
        <begin position="354"/>
        <end position="613"/>
    </location>
</feature>
<feature type="compositionally biased region" description="Basic and acidic residues" evidence="6">
    <location>
        <begin position="409"/>
        <end position="444"/>
    </location>
</feature>
<evidence type="ECO:0000256" key="7">
    <source>
        <dbReference type="SAM" id="Phobius"/>
    </source>
</evidence>
<feature type="compositionally biased region" description="Acidic residues" evidence="6">
    <location>
        <begin position="175"/>
        <end position="185"/>
    </location>
</feature>
<feature type="compositionally biased region" description="Polar residues" evidence="6">
    <location>
        <begin position="803"/>
        <end position="818"/>
    </location>
</feature>
<dbReference type="Proteomes" id="UP000762676">
    <property type="component" value="Unassembled WGS sequence"/>
</dbReference>
<feature type="compositionally biased region" description="Polar residues" evidence="6">
    <location>
        <begin position="1022"/>
        <end position="1053"/>
    </location>
</feature>
<reference evidence="8 9" key="1">
    <citation type="journal article" date="2021" name="Elife">
        <title>Chloroplast acquisition without the gene transfer in kleptoplastic sea slugs, Plakobranchus ocellatus.</title>
        <authorList>
            <person name="Maeda T."/>
            <person name="Takahashi S."/>
            <person name="Yoshida T."/>
            <person name="Shimamura S."/>
            <person name="Takaki Y."/>
            <person name="Nagai Y."/>
            <person name="Toyoda A."/>
            <person name="Suzuki Y."/>
            <person name="Arimoto A."/>
            <person name="Ishii H."/>
            <person name="Satoh N."/>
            <person name="Nishiyama T."/>
            <person name="Hasebe M."/>
            <person name="Maruyama T."/>
            <person name="Minagawa J."/>
            <person name="Obokata J."/>
            <person name="Shigenobu S."/>
        </authorList>
    </citation>
    <scope>NUCLEOTIDE SEQUENCE [LARGE SCALE GENOMIC DNA]</scope>
</reference>
<dbReference type="Pfam" id="PF15795">
    <property type="entry name" value="Spec3"/>
    <property type="match status" value="1"/>
</dbReference>
<comment type="subcellular location">
    <subcellularLocation>
        <location evidence="1">Membrane</location>
        <topology evidence="1">Multi-pass membrane protein</topology>
    </subcellularLocation>
</comment>
<gene>
    <name evidence="8" type="ORF">ElyMa_004529700</name>
</gene>
<feature type="compositionally biased region" description="Basic and acidic residues" evidence="6">
    <location>
        <begin position="467"/>
        <end position="479"/>
    </location>
</feature>
<dbReference type="InterPro" id="IPR026673">
    <property type="entry name" value="SPEC3/Stum"/>
</dbReference>
<feature type="transmembrane region" description="Helical" evidence="7">
    <location>
        <begin position="1525"/>
        <end position="1552"/>
    </location>
</feature>
<feature type="region of interest" description="Disordered" evidence="6">
    <location>
        <begin position="774"/>
        <end position="877"/>
    </location>
</feature>
<feature type="compositionally biased region" description="Low complexity" evidence="6">
    <location>
        <begin position="777"/>
        <end position="790"/>
    </location>
</feature>
<feature type="compositionally biased region" description="Basic and acidic residues" evidence="6">
    <location>
        <begin position="926"/>
        <end position="940"/>
    </location>
</feature>
<feature type="region of interest" description="Disordered" evidence="6">
    <location>
        <begin position="913"/>
        <end position="1079"/>
    </location>
</feature>
<feature type="compositionally biased region" description="Basic and acidic residues" evidence="6">
    <location>
        <begin position="385"/>
        <end position="394"/>
    </location>
</feature>
<feature type="compositionally biased region" description="Polar residues" evidence="6">
    <location>
        <begin position="396"/>
        <end position="408"/>
    </location>
</feature>
<evidence type="ECO:0000256" key="5">
    <source>
        <dbReference type="SAM" id="Coils"/>
    </source>
</evidence>
<feature type="compositionally biased region" description="Low complexity" evidence="6">
    <location>
        <begin position="494"/>
        <end position="518"/>
    </location>
</feature>
<feature type="compositionally biased region" description="Basic and acidic residues" evidence="6">
    <location>
        <begin position="87"/>
        <end position="114"/>
    </location>
</feature>
<feature type="compositionally biased region" description="Basic and acidic residues" evidence="6">
    <location>
        <begin position="581"/>
        <end position="590"/>
    </location>
</feature>
<keyword evidence="9" id="KW-1185">Reference proteome</keyword>
<keyword evidence="5" id="KW-0175">Coiled coil</keyword>
<feature type="compositionally biased region" description="Polar residues" evidence="6">
    <location>
        <begin position="942"/>
        <end position="954"/>
    </location>
</feature>
<evidence type="ECO:0000256" key="2">
    <source>
        <dbReference type="ARBA" id="ARBA00022692"/>
    </source>
</evidence>
<feature type="compositionally biased region" description="Polar residues" evidence="6">
    <location>
        <begin position="1168"/>
        <end position="1185"/>
    </location>
</feature>
<feature type="region of interest" description="Disordered" evidence="6">
    <location>
        <begin position="1168"/>
        <end position="1223"/>
    </location>
</feature>
<dbReference type="PANTHER" id="PTHR21676">
    <property type="entry name" value="PROTEIN STUM"/>
    <property type="match status" value="1"/>
</dbReference>
<feature type="compositionally biased region" description="Basic and acidic residues" evidence="6">
    <location>
        <begin position="63"/>
        <end position="77"/>
    </location>
</feature>
<evidence type="ECO:0000256" key="6">
    <source>
        <dbReference type="SAM" id="MobiDB-lite"/>
    </source>
</evidence>
<feature type="compositionally biased region" description="Acidic residues" evidence="6">
    <location>
        <begin position="115"/>
        <end position="167"/>
    </location>
</feature>
<comment type="caution">
    <text evidence="8">The sequence shown here is derived from an EMBL/GenBank/DDBJ whole genome shotgun (WGS) entry which is preliminary data.</text>
</comment>
<evidence type="ECO:0000256" key="4">
    <source>
        <dbReference type="ARBA" id="ARBA00023136"/>
    </source>
</evidence>
<feature type="region of interest" description="Disordered" evidence="6">
    <location>
        <begin position="1407"/>
        <end position="1438"/>
    </location>
</feature>
<dbReference type="EMBL" id="BMAT01009143">
    <property type="protein sequence ID" value="GFR99480.1"/>
    <property type="molecule type" value="Genomic_DNA"/>
</dbReference>
<keyword evidence="4 7" id="KW-0472">Membrane</keyword>
<protein>
    <submittedName>
        <fullName evidence="8">Protein SPEC3</fullName>
    </submittedName>
</protein>
<feature type="compositionally biased region" description="Basic and acidic residues" evidence="6">
    <location>
        <begin position="820"/>
        <end position="833"/>
    </location>
</feature>